<dbReference type="SUPFAM" id="SSF55120">
    <property type="entry name" value="Pseudouridine synthase"/>
    <property type="match status" value="1"/>
</dbReference>
<dbReference type="Pfam" id="PF00849">
    <property type="entry name" value="PseudoU_synth_2"/>
    <property type="match status" value="1"/>
</dbReference>
<comment type="function">
    <text evidence="5">Responsible for synthesis of pseudouridine from uracil.</text>
</comment>
<proteinExistence type="inferred from homology"/>
<evidence type="ECO:0000256" key="3">
    <source>
        <dbReference type="ARBA" id="ARBA00023235"/>
    </source>
</evidence>
<comment type="caution">
    <text evidence="7">The sequence shown here is derived from an EMBL/GenBank/DDBJ whole genome shotgun (WGS) entry which is preliminary data.</text>
</comment>
<evidence type="ECO:0000256" key="5">
    <source>
        <dbReference type="RuleBase" id="RU362028"/>
    </source>
</evidence>
<sequence length="304" mass="35392">MYQKKITYYSKHYEKLTLRQLLKKWLIPKKWQHLFRIQHDVLINDIYQSFNTIVNDNDVITLNFNFEPRTEQHYLPGHDPVDVAYEDDDIIVVNKQAGKKTHPNLKTEDDSLMNDVENYLQNAHPYMVHRIDMETSGLVLIAKTPYLVPIFNRQLSSKTLHRQYLAVVKLNLPIPNSGTIDLPIGQDPNDVRKRMITDDGLRAITEYEVIEKNNNFALLKLNLQTGRTHQLRVHLSHMGWPIVNDPLYNSDSKNGKLLLFADKLTFEEPFTGNSKIIEAKLSKDMYNLICAYFKQPKSSSNPDN</sequence>
<dbReference type="GO" id="GO:0003723">
    <property type="term" value="F:RNA binding"/>
    <property type="evidence" value="ECO:0007669"/>
    <property type="project" value="InterPro"/>
</dbReference>
<dbReference type="PANTHER" id="PTHR21600:SF44">
    <property type="entry name" value="RIBOSOMAL LARGE SUBUNIT PSEUDOURIDINE SYNTHASE D"/>
    <property type="match status" value="1"/>
</dbReference>
<evidence type="ECO:0000259" key="6">
    <source>
        <dbReference type="Pfam" id="PF00849"/>
    </source>
</evidence>
<dbReference type="EC" id="5.4.99.-" evidence="5"/>
<dbReference type="OrthoDB" id="9773999at2"/>
<dbReference type="EMBL" id="AZDY01000035">
    <property type="protein sequence ID" value="KRK83760.1"/>
    <property type="molecule type" value="Genomic_DNA"/>
</dbReference>
<keyword evidence="3 5" id="KW-0413">Isomerase</keyword>
<evidence type="ECO:0000256" key="4">
    <source>
        <dbReference type="PIRSR" id="PIRSR606225-1"/>
    </source>
</evidence>
<evidence type="ECO:0000256" key="2">
    <source>
        <dbReference type="ARBA" id="ARBA00010876"/>
    </source>
</evidence>
<dbReference type="GO" id="GO:0000455">
    <property type="term" value="P:enzyme-directed rRNA pseudouridine synthesis"/>
    <property type="evidence" value="ECO:0007669"/>
    <property type="project" value="TreeGrafter"/>
</dbReference>
<dbReference type="CDD" id="cd02869">
    <property type="entry name" value="PseudoU_synth_RluA_like"/>
    <property type="match status" value="1"/>
</dbReference>
<evidence type="ECO:0000313" key="8">
    <source>
        <dbReference type="Proteomes" id="UP000051515"/>
    </source>
</evidence>
<dbReference type="RefSeq" id="WP_082604489.1">
    <property type="nucleotide sequence ID" value="NZ_AZDY01000035.1"/>
</dbReference>
<dbReference type="NCBIfam" id="TIGR00005">
    <property type="entry name" value="rluA_subfam"/>
    <property type="match status" value="1"/>
</dbReference>
<feature type="active site" evidence="4">
    <location>
        <position position="132"/>
    </location>
</feature>
<dbReference type="Proteomes" id="UP000051515">
    <property type="component" value="Unassembled WGS sequence"/>
</dbReference>
<dbReference type="GO" id="GO:0009982">
    <property type="term" value="F:pseudouridine synthase activity"/>
    <property type="evidence" value="ECO:0007669"/>
    <property type="project" value="InterPro"/>
</dbReference>
<evidence type="ECO:0000313" key="7">
    <source>
        <dbReference type="EMBL" id="KRK83760.1"/>
    </source>
</evidence>
<dbReference type="PANTHER" id="PTHR21600">
    <property type="entry name" value="MITOCHONDRIAL RNA PSEUDOURIDINE SYNTHASE"/>
    <property type="match status" value="1"/>
</dbReference>
<dbReference type="PATRIC" id="fig|1423788.3.peg.1378"/>
<dbReference type="InterPro" id="IPR020103">
    <property type="entry name" value="PsdUridine_synth_cat_dom_sf"/>
</dbReference>
<comment type="catalytic activity">
    <reaction evidence="1 5">
        <text>a uridine in RNA = a pseudouridine in RNA</text>
        <dbReference type="Rhea" id="RHEA:48348"/>
        <dbReference type="Rhea" id="RHEA-COMP:12068"/>
        <dbReference type="Rhea" id="RHEA-COMP:12069"/>
        <dbReference type="ChEBI" id="CHEBI:65314"/>
        <dbReference type="ChEBI" id="CHEBI:65315"/>
    </reaction>
</comment>
<dbReference type="InterPro" id="IPR006225">
    <property type="entry name" value="PsdUridine_synth_RluC/D"/>
</dbReference>
<dbReference type="GO" id="GO:0140098">
    <property type="term" value="F:catalytic activity, acting on RNA"/>
    <property type="evidence" value="ECO:0007669"/>
    <property type="project" value="UniProtKB-ARBA"/>
</dbReference>
<dbReference type="InterPro" id="IPR006224">
    <property type="entry name" value="PsdUridine_synth_RluA-like_CS"/>
</dbReference>
<dbReference type="InterPro" id="IPR050188">
    <property type="entry name" value="RluA_PseudoU_synthase"/>
</dbReference>
<dbReference type="AlphaFoldDB" id="A0A0R1KKW6"/>
<dbReference type="InterPro" id="IPR006145">
    <property type="entry name" value="PsdUridine_synth_RsuA/RluA"/>
</dbReference>
<accession>A0A0R1KKW6</accession>
<organism evidence="7 8">
    <name type="scientific">Companilactobacillus bobalius DSM 19674</name>
    <dbReference type="NCBI Taxonomy" id="1423788"/>
    <lineage>
        <taxon>Bacteria</taxon>
        <taxon>Bacillati</taxon>
        <taxon>Bacillota</taxon>
        <taxon>Bacilli</taxon>
        <taxon>Lactobacillales</taxon>
        <taxon>Lactobacillaceae</taxon>
        <taxon>Companilactobacillus</taxon>
        <taxon>Companilactobacillus bobalius</taxon>
    </lineage>
</organism>
<evidence type="ECO:0000256" key="1">
    <source>
        <dbReference type="ARBA" id="ARBA00000073"/>
    </source>
</evidence>
<name>A0A0R1KKW6_9LACO</name>
<gene>
    <name evidence="7" type="ORF">FC78_GL001342</name>
</gene>
<keyword evidence="8" id="KW-1185">Reference proteome</keyword>
<protein>
    <recommendedName>
        <fullName evidence="5">Pseudouridine synthase</fullName>
        <ecNumber evidence="5">5.4.99.-</ecNumber>
    </recommendedName>
</protein>
<dbReference type="STRING" id="1423788.FC78_GL001342"/>
<reference evidence="7 8" key="1">
    <citation type="journal article" date="2015" name="Genome Announc.">
        <title>Expanding the biotechnology potential of lactobacilli through comparative genomics of 213 strains and associated genera.</title>
        <authorList>
            <person name="Sun Z."/>
            <person name="Harris H.M."/>
            <person name="McCann A."/>
            <person name="Guo C."/>
            <person name="Argimon S."/>
            <person name="Zhang W."/>
            <person name="Yang X."/>
            <person name="Jeffery I.B."/>
            <person name="Cooney J.C."/>
            <person name="Kagawa T.F."/>
            <person name="Liu W."/>
            <person name="Song Y."/>
            <person name="Salvetti E."/>
            <person name="Wrobel A."/>
            <person name="Rasinkangas P."/>
            <person name="Parkhill J."/>
            <person name="Rea M.C."/>
            <person name="O'Sullivan O."/>
            <person name="Ritari J."/>
            <person name="Douillard F.P."/>
            <person name="Paul Ross R."/>
            <person name="Yang R."/>
            <person name="Briner A.E."/>
            <person name="Felis G.E."/>
            <person name="de Vos W.M."/>
            <person name="Barrangou R."/>
            <person name="Klaenhammer T.R."/>
            <person name="Caufield P.W."/>
            <person name="Cui Y."/>
            <person name="Zhang H."/>
            <person name="O'Toole P.W."/>
        </authorList>
    </citation>
    <scope>NUCLEOTIDE SEQUENCE [LARGE SCALE GENOMIC DNA]</scope>
    <source>
        <strain evidence="7 8">DSM 19674</strain>
    </source>
</reference>
<feature type="domain" description="Pseudouridine synthase RsuA/RluA-like" evidence="6">
    <location>
        <begin position="89"/>
        <end position="237"/>
    </location>
</feature>
<dbReference type="Gene3D" id="3.30.2350.10">
    <property type="entry name" value="Pseudouridine synthase"/>
    <property type="match status" value="1"/>
</dbReference>
<comment type="similarity">
    <text evidence="2 5">Belongs to the pseudouridine synthase RluA family.</text>
</comment>
<dbReference type="PROSITE" id="PS01129">
    <property type="entry name" value="PSI_RLU"/>
    <property type="match status" value="1"/>
</dbReference>